<sequence length="333" mass="36798">MSLIFIPPFIEQINSEIAREAGVNLSVLRLDVMHPSVNGNKWFKLKYNLLEAKQKNFTRLLTFGGAYSNHIYATAAAGNLLGFDTIGVIRGEEKLPLNPTLSFAVQQGMELVYVSREMYRERNTAALHEHLRQRFGEVFIIPEGGNNLNGVRGCTEIISEAMPTVVTELLALSDAEGCRSAGYAFDYICLACGTATTLAGIALSLHQGQKAIAFPVLKNGAFLREEIENLLTNYLASGVPTPYSSPACWELMCDYHFGGYAKVNQELLRFSQEFGEAHGVPLDYVYTAKMFYGVMDLLQQGFFSKGKSLLLVHTGGLQGNVGMEERLQKISQM</sequence>
<proteinExistence type="inferred from homology"/>
<dbReference type="PIRSF" id="PIRSF006278">
    <property type="entry name" value="ACCD_DCysDesulf"/>
    <property type="match status" value="1"/>
</dbReference>
<evidence type="ECO:0000313" key="5">
    <source>
        <dbReference type="EMBL" id="MBD2736360.1"/>
    </source>
</evidence>
<dbReference type="InterPro" id="IPR027278">
    <property type="entry name" value="ACCD_DCysDesulf"/>
</dbReference>
<dbReference type="SUPFAM" id="SSF53686">
    <property type="entry name" value="Tryptophan synthase beta subunit-like PLP-dependent enzymes"/>
    <property type="match status" value="1"/>
</dbReference>
<dbReference type="Pfam" id="PF00291">
    <property type="entry name" value="PALP"/>
    <property type="match status" value="1"/>
</dbReference>
<evidence type="ECO:0000256" key="3">
    <source>
        <dbReference type="ARBA" id="ARBA00022898"/>
    </source>
</evidence>
<evidence type="ECO:0000256" key="1">
    <source>
        <dbReference type="ARBA" id="ARBA00001933"/>
    </source>
</evidence>
<evidence type="ECO:0000313" key="6">
    <source>
        <dbReference type="Proteomes" id="UP000637383"/>
    </source>
</evidence>
<dbReference type="Gene3D" id="3.40.50.1100">
    <property type="match status" value="2"/>
</dbReference>
<comment type="similarity">
    <text evidence="2">Belongs to the ACC deaminase/D-cysteine desulfhydrase family.</text>
</comment>
<keyword evidence="6" id="KW-1185">Reference proteome</keyword>
<gene>
    <name evidence="5" type="ORF">H6H03_21130</name>
</gene>
<comment type="cofactor">
    <cofactor evidence="1">
        <name>pyridoxal 5'-phosphate</name>
        <dbReference type="ChEBI" id="CHEBI:597326"/>
    </cofactor>
</comment>
<feature type="domain" description="Tryptophan synthase beta chain-like PALP" evidence="4">
    <location>
        <begin position="17"/>
        <end position="315"/>
    </location>
</feature>
<dbReference type="Proteomes" id="UP000637383">
    <property type="component" value="Unassembled WGS sequence"/>
</dbReference>
<dbReference type="PANTHER" id="PTHR43780:SF2">
    <property type="entry name" value="1-AMINOCYCLOPROPANE-1-CARBOXYLATE DEAMINASE-RELATED"/>
    <property type="match status" value="1"/>
</dbReference>
<dbReference type="InterPro" id="IPR001926">
    <property type="entry name" value="TrpB-like_PALP"/>
</dbReference>
<evidence type="ECO:0000259" key="4">
    <source>
        <dbReference type="Pfam" id="PF00291"/>
    </source>
</evidence>
<protein>
    <submittedName>
        <fullName evidence="5">1-aminocyclopropane-1-carboxylate deaminase/D-cysteine desulfhydrase</fullName>
    </submittedName>
</protein>
<dbReference type="RefSeq" id="WP_190956992.1">
    <property type="nucleotide sequence ID" value="NZ_JACJTU010000020.1"/>
</dbReference>
<evidence type="ECO:0000256" key="2">
    <source>
        <dbReference type="ARBA" id="ARBA00008639"/>
    </source>
</evidence>
<keyword evidence="3" id="KW-0663">Pyridoxal phosphate</keyword>
<organism evidence="5 6">
    <name type="scientific">Nostoc paludosum FACHB-159</name>
    <dbReference type="NCBI Taxonomy" id="2692908"/>
    <lineage>
        <taxon>Bacteria</taxon>
        <taxon>Bacillati</taxon>
        <taxon>Cyanobacteriota</taxon>
        <taxon>Cyanophyceae</taxon>
        <taxon>Nostocales</taxon>
        <taxon>Nostocaceae</taxon>
        <taxon>Nostoc</taxon>
    </lineage>
</organism>
<comment type="caution">
    <text evidence="5">The sequence shown here is derived from an EMBL/GenBank/DDBJ whole genome shotgun (WGS) entry which is preliminary data.</text>
</comment>
<dbReference type="InterPro" id="IPR036052">
    <property type="entry name" value="TrpB-like_PALP_sf"/>
</dbReference>
<accession>A0ABR8KBE1</accession>
<dbReference type="PANTHER" id="PTHR43780">
    <property type="entry name" value="1-AMINOCYCLOPROPANE-1-CARBOXYLATE DEAMINASE-RELATED"/>
    <property type="match status" value="1"/>
</dbReference>
<dbReference type="EMBL" id="JACJTU010000020">
    <property type="protein sequence ID" value="MBD2736360.1"/>
    <property type="molecule type" value="Genomic_DNA"/>
</dbReference>
<reference evidence="5 6" key="1">
    <citation type="journal article" date="2020" name="ISME J.">
        <title>Comparative genomics reveals insights into cyanobacterial evolution and habitat adaptation.</title>
        <authorList>
            <person name="Chen M.Y."/>
            <person name="Teng W.K."/>
            <person name="Zhao L."/>
            <person name="Hu C.X."/>
            <person name="Zhou Y.K."/>
            <person name="Han B.P."/>
            <person name="Song L.R."/>
            <person name="Shu W.S."/>
        </authorList>
    </citation>
    <scope>NUCLEOTIDE SEQUENCE [LARGE SCALE GENOMIC DNA]</scope>
    <source>
        <strain evidence="5 6">FACHB-159</strain>
    </source>
</reference>
<name>A0ABR8KBE1_9NOSO</name>